<name>A0A1L3KMP8_9MONO</name>
<keyword evidence="1" id="KW-0812">Transmembrane</keyword>
<protein>
    <submittedName>
        <fullName evidence="2">Putative glycoprotein</fullName>
    </submittedName>
</protein>
<dbReference type="Proteomes" id="UP000204581">
    <property type="component" value="Segment"/>
</dbReference>
<dbReference type="GeneID" id="30854269"/>
<dbReference type="KEGG" id="vg:30854269"/>
<reference evidence="2" key="1">
    <citation type="journal article" date="2016" name="Nature">
        <title>Redefining the invertebrate RNA virosphere.</title>
        <authorList>
            <person name="Shi M."/>
            <person name="Lin X.D."/>
            <person name="Tian J.H."/>
            <person name="Chen L.J."/>
            <person name="Chen X."/>
            <person name="Li C.X."/>
            <person name="Qin X.C."/>
            <person name="Li J."/>
            <person name="Cao J.P."/>
            <person name="Eden J.S."/>
            <person name="Buchmann J."/>
            <person name="Wang W."/>
            <person name="Xu J."/>
            <person name="Holmes E.C."/>
            <person name="Zhang Y.Z."/>
        </authorList>
    </citation>
    <scope>NUCLEOTIDE SEQUENCE [LARGE SCALE GENOMIC DNA]</scope>
    <source>
        <strain evidence="2">QCM135517</strain>
    </source>
</reference>
<accession>A0A1L3KMP8</accession>
<keyword evidence="3" id="KW-1185">Reference proteome</keyword>
<keyword evidence="1" id="KW-1133">Transmembrane helix</keyword>
<keyword evidence="1" id="KW-0472">Membrane</keyword>
<evidence type="ECO:0000313" key="3">
    <source>
        <dbReference type="Proteomes" id="UP000204581"/>
    </source>
</evidence>
<sequence length="533" mass="59535">MGAFSSLCLLFILIGTSLSGTKTPVLLGLNHGLLLEPYGAYMSHYGFNYIPISFSIPTELPAGINPCVNKSMIELHHKSVLQFISNLVPNSTLDRSSGDRKKRWIPLISGILGSGIAIWNRVSIQSMEKNMDTINRNIQNIYNHVKTLTSTTNRIIDDNNRIHHLVSEIISAINKVSDDVQCVKSSYLSLSLWESSWTSLIVNLFVRASNAALTGKVTPDLLSASNLQVLLQEEATLHESLYTKDPTLVYELSSFVPTIITSSPPVIIGIMVLPKISLISSGHVYTVNSVPWLSGEHAYKIDRSGTVVISHAYDVWIPDPIECISHPGLLICPKKFFTERPDLCIKNILSQNKTDDCNILVKSRPLTPIALQLKTGVLLSAFDQGTASKIVQYKNKELRTSPLAKSDHPNYFFADSGHMLMVEDKIYQLTELSHPYDFSVQPIDLANSSIDISQHLVVPDWTEISHVKDPPNLLTTLSSHDLILYIIIVFFFSTFLVIYGKRTIKGYCMRKKNIRKRGEVSNFSNAHQMMSLH</sequence>
<evidence type="ECO:0000256" key="1">
    <source>
        <dbReference type="SAM" id="Phobius"/>
    </source>
</evidence>
<proteinExistence type="predicted"/>
<dbReference type="RefSeq" id="YP_009336887.1">
    <property type="nucleotide sequence ID" value="NC_032929.1"/>
</dbReference>
<evidence type="ECO:0000313" key="2">
    <source>
        <dbReference type="EMBL" id="APG78690.1"/>
    </source>
</evidence>
<dbReference type="EMBL" id="KX884417">
    <property type="protein sequence ID" value="APG78690.1"/>
    <property type="molecule type" value="Genomic_RNA"/>
</dbReference>
<feature type="transmembrane region" description="Helical" evidence="1">
    <location>
        <begin position="482"/>
        <end position="500"/>
    </location>
</feature>
<organism evidence="2">
    <name type="scientific">Hubei rhabdo-like virus 3</name>
    <dbReference type="NCBI Taxonomy" id="1923187"/>
    <lineage>
        <taxon>Viruses</taxon>
        <taxon>Riboviria</taxon>
        <taxon>Orthornavirae</taxon>
        <taxon>Negarnaviricota</taxon>
        <taxon>Haploviricotina</taxon>
        <taxon>Monjiviricetes</taxon>
        <taxon>Mononegavirales</taxon>
        <taxon>Lispiviridae</taxon>
        <taxon>Leocovirus</taxon>
        <taxon>Leocovirus coleopteris</taxon>
    </lineage>
</organism>